<evidence type="ECO:0000256" key="4">
    <source>
        <dbReference type="ARBA" id="ARBA00022853"/>
    </source>
</evidence>
<gene>
    <name evidence="7" type="ORF">TGRUB_202490</name>
</gene>
<feature type="region of interest" description="Disordered" evidence="5">
    <location>
        <begin position="825"/>
        <end position="875"/>
    </location>
</feature>
<dbReference type="Gene3D" id="3.30.40.10">
    <property type="entry name" value="Zinc/RING finger domain, C3HC4 (zinc finger)"/>
    <property type="match status" value="1"/>
</dbReference>
<dbReference type="Gene3D" id="2.170.270.10">
    <property type="entry name" value="SET domain"/>
    <property type="match status" value="1"/>
</dbReference>
<feature type="region of interest" description="Disordered" evidence="5">
    <location>
        <begin position="1330"/>
        <end position="1349"/>
    </location>
</feature>
<dbReference type="SMART" id="SM00249">
    <property type="entry name" value="PHD"/>
    <property type="match status" value="1"/>
</dbReference>
<sequence>MGSVKVAAVSPPGVGRHRTASGFALLPSVPSSPSSFASSSSTNGRDASTSTPARVSSPVSETRAASASGGTHRAAGHDGALSSRNGEESRSESPKVRSPTRCSTPSPGRDGGEPVDGDKGRGRTSLRCPSSGGLTASSRASSVHAETTCGSFSPGNSSASAACRRNDSQAPKQDEVRDSFSSRGCRTDQEQSSGPGEETPLWSLGSVRRSSRLNQVGADSEQRVSAPSLDAAALPLRSPQQLLLPTCAQASSPTSGVSTRRGAVGGPASGAQRVKADRAEVAGPRRGSSKADRDAASDGLRSEEKNCDENFPSALFGDSRNTPRALTPVTRATASRLPASALVPASPLSRHRQTPRKVSPPEGLSGRHHRRGVRGKLKQETAAQKRNRDGEREKKDCSSASGPGKKAARGGGKAAGPLGRRPSRFQSLDVTQCVAPDGEKKAPTSTATLPCGTSLRGGATLDAPLCFASSTDASPASSFSLSRHNTPRNGIPRGEEREDSSALPVAGRTRSFLAFPQQKEASEYTMLSRLRGGREAAPTRALVRTAPANRREDSVAESRSRVGYGSAVAPGSEETGDRGERGNSGASEGDREGGKGGELADVEVKLEEREERSGVVLSGVANCAFEVVTVEEVARRRKKHVARTQRLSARAQREQERLRDILQKQFGKRGSFWGGCGWVPASSAAKATSGVSTPHRSPQVASHTWQPFIFCPYFGEEHRRVYRHRHPRLYKALLACVQEGKVHDGVQVIRLLDFRHPVRLVTPEGEDAYSLRYVGPRISAEHRERIIFGEYTGYVSSDEDLRADHPQYCFQLKFHREAFRDPQVVRTQAEGMQSPQRAARRTDREERSEGRGSGEEGRGERERGEGTCQDEETYRDWDAKEDWKGAASSVAPSVVTIPHDEMYAVDSTEEFNEMSMVNHFQTVDLFGGRKCRINAEWQVVYVDAWPHIVLTSIPGVAINPGEELLADFGFDWFAQINAECMRYCRRELQALRLRDKLSPQALRAFLREQEAADDEEDEAFSSDQLCFLCYANQKPCKVALTGEAQNKKKVKRSESASGASTLHDTRDSTQKSREEEATEKAVGEKEQETTGSAASVPPGGGGREDAHGSEREEKTGKSGSAGDQQKWLHATNRQIVKRTWEERRVGETRGTERREKEERGIVCDGCNRAYHLECIHRTQDPPADEFEWFCPLCILFAERVNAARQARKDEEREAESSALKMSEDAEETRRASRDEAAERETHLGNNQHSPCATDGRILFSHGSRSSSPSSSSASSSLPSSPCCLSSSSSSCSSASLITGAGSSQPSSHEASVENGSVRLVFAEASRLCPPSAADAESSPGPDMPNSLSCLSSGAAVPLSSSSLSSSLSSSSLSSSSLSSASLSSASLSSSSLPVISSPEHERKPQAVLVEEEPGEPADISPPHAAPCVASKEARTNAKAFQAPSCSVSSPPLPCLPSPSSPVDRHRGEAENVCVIPQSLSDVSSSVSSSSSSSSSLSSSSSSSSSLSSSSSSSSSLSSSSSSSSSLSSSSPSSSSFSSSSSSSSVSSSSSSSSVSSSSSSSLSSWVSPTKAEDVGESPRVVKPRVVFSSVAEAFASQAKKIRVRPPPSVNEMGAGRQRGKLTDQPTLPESPHLSTLLPCRACRSRFGDDASGVTCRIFKLHLAKNFSDPGEEPATETPLEICHDIITAMRNVVMDYRREELEAAKAAAAPSPSNECALGHTKTGEETEDGSVEGRAFPELVSGEDLLARMSRPSHRFVPLLGVYLGETKLERRRPTGVHVGKVAGLIRDAEAGAPKIVVKYEDGDQEVFSPKFFMTELLCQALRPRQHQGASPFEVLFRADMYPYISRETRRHTRLPLPQSSLCSEEGGCGEETPRVARRRASVENDVLVALALSGALSEAGAQFSEGRSAVDCFLGVDEEEEEGEAEGVAEAFEERHRRVERGAEHDWGSLFCFLSACLPLLVVEPGEKRSRRLFSLPGGAVETLALLRETKRRGAGQDLAHLPFLELLSSFVARVSSNGDSPSGPSDATASPKRRRLGAKAEDGARGDKSRERRPRDHAVALKDWLSELEKSSDSSRSDAPAALWGPTGVLPPLGLYLSPDEEIELDSDTDVHSALPSSSLSSSRWPLRASCVSPPCLPVFPRPHTRAVAAAVASAAAEFVAMVLKSRLGSPAVDEKSEKPRDVASRFLARSVNLSLRNKELEETTVRAWLDCTSHLATATLARAWVDDGAKECARGDTAGSREEAAASKALWVDHGRTPGRDRAFRDRRAGKDSSEPFADSAKGAARRSQRFLRAGRSESPSNRAHTFSSSESRRSRFPDPSASCTSPSSFSSAASSPLSSARGPCAGFPPLALPSSLLSSPRVAFPPPNQPGDRRASSALGPSSLRRSLSCQEGVWGPHAPANKVSSQGRETLGSSVGRAWYEAATDAWVAEFVRENGKLGRKRFLCEKLGAARAERLAKIKARLLAAEGEGPLSRHELLLMQRHQQLISLHREGEARLKRERRQQASADSADSDERGEGLGAWGAGKRRRARCGPGGEVAPDAFVSAPSVSSFSSASTEESSETASLLGEKNVERRDRYGSLSGESFPPVSSGCPTLAPLPGTRPGSLGFPPPREEPRGPCSPGAGPGRPPVSPALGPLPWASYTPLQTSQSFPPSYSSGRNGPSGYSYASGVSSVRDAARVGFPSPFPGETSFASGGSPFLTALPSPSVSFASPPLQPAPLTFAAQQSICVDALLALARCRASAGGTAAGAAGPGSWAGFSALFAFLSERDMTPNSLAPFWAAIQRLFLSVGCVVSSADLPRVHGLVKAAVTRNPRLGEAVAKELDAALEQSQRKSERAEVLRTERGIRGDGPRQAEGREQGDRAQDEVETGKKDGEELRGEDKGAETRRQDAAGDGRHVGTGSGLQAREGPGVSLRESTTHLFVDGEDDEGLEGGDTFPSRPTPTPGLLETTPPAGASCPVGVVSCSPAGDASCSALSSPRFVPAASSALPEESTRSAGWFFPSQNGRAFDSCLLSPPAGAALQTHALVGLDGDVPACDDQVERRPNAELLLPSCEDLGSRREDASPRYLLHPANLPSLSPAQLEDASLLRLTCSGASAGDAFLAPEKKKADEEEAAAVCGLFS</sequence>
<feature type="region of interest" description="Disordered" evidence="5">
    <location>
        <begin position="1705"/>
        <end position="1731"/>
    </location>
</feature>
<dbReference type="SUPFAM" id="SSF57903">
    <property type="entry name" value="FYVE/PHD zinc finger"/>
    <property type="match status" value="1"/>
</dbReference>
<feature type="region of interest" description="Disordered" evidence="5">
    <location>
        <begin position="24"/>
        <end position="232"/>
    </location>
</feature>
<feature type="region of interest" description="Disordered" evidence="5">
    <location>
        <begin position="2018"/>
        <end position="2059"/>
    </location>
</feature>
<feature type="compositionally biased region" description="Basic and acidic residues" evidence="5">
    <location>
        <begin position="1102"/>
        <end position="1116"/>
    </location>
</feature>
<proteinExistence type="predicted"/>
<evidence type="ECO:0000313" key="7">
    <source>
        <dbReference type="EMBL" id="KFG61986.1"/>
    </source>
</evidence>
<feature type="compositionally biased region" description="Basic and acidic residues" evidence="5">
    <location>
        <begin position="549"/>
        <end position="560"/>
    </location>
</feature>
<feature type="region of interest" description="Disordered" evidence="5">
    <location>
        <begin position="2503"/>
        <end position="2646"/>
    </location>
</feature>
<feature type="compositionally biased region" description="Basic and acidic residues" evidence="5">
    <location>
        <begin position="2041"/>
        <end position="2059"/>
    </location>
</feature>
<dbReference type="Pfam" id="PF00628">
    <property type="entry name" value="PHD"/>
    <property type="match status" value="1"/>
</dbReference>
<feature type="compositionally biased region" description="Pro residues" evidence="5">
    <location>
        <begin position="1450"/>
        <end position="1459"/>
    </location>
</feature>
<feature type="domain" description="Zinc finger PHD-type" evidence="6">
    <location>
        <begin position="1153"/>
        <end position="1194"/>
    </location>
</feature>
<evidence type="ECO:0000256" key="2">
    <source>
        <dbReference type="ARBA" id="ARBA00022771"/>
    </source>
</evidence>
<dbReference type="PANTHER" id="PTHR12881">
    <property type="entry name" value="MEDIATOR OF RNA POLYMERASE II TRANSCRIPTION SUBUNIT 1"/>
    <property type="match status" value="1"/>
</dbReference>
<dbReference type="EMBL" id="AFYV02001431">
    <property type="protein sequence ID" value="KFG61986.1"/>
    <property type="molecule type" value="Genomic_DNA"/>
</dbReference>
<feature type="compositionally biased region" description="Basic and acidic residues" evidence="5">
    <location>
        <begin position="85"/>
        <end position="95"/>
    </location>
</feature>
<dbReference type="InterPro" id="IPR051999">
    <property type="entry name" value="Mediator_complex_subunit_1"/>
</dbReference>
<dbReference type="InterPro" id="IPR001965">
    <property type="entry name" value="Znf_PHD"/>
</dbReference>
<dbReference type="Proteomes" id="UP000028834">
    <property type="component" value="Unassembled WGS sequence"/>
</dbReference>
<feature type="region of interest" description="Disordered" evidence="5">
    <location>
        <begin position="1389"/>
        <end position="1578"/>
    </location>
</feature>
<dbReference type="SUPFAM" id="SSF82199">
    <property type="entry name" value="SET domain"/>
    <property type="match status" value="1"/>
</dbReference>
<keyword evidence="1" id="KW-0479">Metal-binding</keyword>
<dbReference type="InterPro" id="IPR013083">
    <property type="entry name" value="Znf_RING/FYVE/PHD"/>
</dbReference>
<feature type="compositionally biased region" description="Polar residues" evidence="5">
    <location>
        <begin position="132"/>
        <end position="160"/>
    </location>
</feature>
<feature type="compositionally biased region" description="Low complexity" evidence="5">
    <location>
        <begin position="27"/>
        <end position="41"/>
    </location>
</feature>
<dbReference type="VEuPathDB" id="ToxoDB:TGRUB_202490"/>
<feature type="compositionally biased region" description="Low complexity" evidence="5">
    <location>
        <begin position="1265"/>
        <end position="1278"/>
    </location>
</feature>
<feature type="region of interest" description="Disordered" evidence="5">
    <location>
        <begin position="2366"/>
        <end position="2387"/>
    </location>
</feature>
<keyword evidence="3" id="KW-0862">Zinc</keyword>
<evidence type="ECO:0000259" key="6">
    <source>
        <dbReference type="SMART" id="SM00249"/>
    </source>
</evidence>
<feature type="region of interest" description="Disordered" evidence="5">
    <location>
        <begin position="472"/>
        <end position="505"/>
    </location>
</feature>
<feature type="compositionally biased region" description="Basic and acidic residues" evidence="5">
    <location>
        <begin position="386"/>
        <end position="397"/>
    </location>
</feature>
<feature type="compositionally biased region" description="Basic and acidic residues" evidence="5">
    <location>
        <begin position="289"/>
        <end position="308"/>
    </location>
</feature>
<feature type="compositionally biased region" description="Basic and acidic residues" evidence="5">
    <location>
        <begin position="164"/>
        <end position="189"/>
    </location>
</feature>
<feature type="region of interest" description="Disordered" evidence="5">
    <location>
        <begin position="1605"/>
        <end position="1629"/>
    </location>
</feature>
<feature type="compositionally biased region" description="Low complexity" evidence="5">
    <location>
        <begin position="2018"/>
        <end position="2029"/>
    </location>
</feature>
<feature type="compositionally biased region" description="Low complexity" evidence="5">
    <location>
        <begin position="2322"/>
        <end position="2345"/>
    </location>
</feature>
<feature type="region of interest" description="Disordered" evidence="5">
    <location>
        <begin position="530"/>
        <end position="599"/>
    </location>
</feature>
<organism evidence="7 8">
    <name type="scientific">Toxoplasma gondii RUB</name>
    <dbReference type="NCBI Taxonomy" id="935652"/>
    <lineage>
        <taxon>Eukaryota</taxon>
        <taxon>Sar</taxon>
        <taxon>Alveolata</taxon>
        <taxon>Apicomplexa</taxon>
        <taxon>Conoidasida</taxon>
        <taxon>Coccidia</taxon>
        <taxon>Eucoccidiorida</taxon>
        <taxon>Eimeriorina</taxon>
        <taxon>Sarcocystidae</taxon>
        <taxon>Toxoplasma</taxon>
    </lineage>
</organism>
<feature type="compositionally biased region" description="Polar residues" evidence="5">
    <location>
        <begin position="42"/>
        <end position="69"/>
    </location>
</feature>
<feature type="compositionally biased region" description="Polar residues" evidence="5">
    <location>
        <begin position="2302"/>
        <end position="2311"/>
    </location>
</feature>
<feature type="compositionally biased region" description="Polar residues" evidence="5">
    <location>
        <begin position="248"/>
        <end position="258"/>
    </location>
</feature>
<feature type="region of interest" description="Disordered" evidence="5">
    <location>
        <begin position="1208"/>
        <end position="1278"/>
    </location>
</feature>
<name>A0A086LZB8_TOXGO</name>
<feature type="region of interest" description="Disordered" evidence="5">
    <location>
        <begin position="244"/>
        <end position="453"/>
    </location>
</feature>
<evidence type="ECO:0000256" key="3">
    <source>
        <dbReference type="ARBA" id="ARBA00022833"/>
    </source>
</evidence>
<feature type="compositionally biased region" description="Basic residues" evidence="5">
    <location>
        <begin position="366"/>
        <end position="376"/>
    </location>
</feature>
<accession>A0A086LZB8</accession>
<feature type="compositionally biased region" description="Basic and acidic residues" evidence="5">
    <location>
        <begin position="2236"/>
        <end position="2278"/>
    </location>
</feature>
<feature type="region of interest" description="Disordered" evidence="5">
    <location>
        <begin position="1045"/>
        <end position="1129"/>
    </location>
</feature>
<dbReference type="InterPro" id="IPR019787">
    <property type="entry name" value="Znf_PHD-finger"/>
</dbReference>
<dbReference type="GO" id="GO:0008270">
    <property type="term" value="F:zinc ion binding"/>
    <property type="evidence" value="ECO:0007669"/>
    <property type="project" value="UniProtKB-KW"/>
</dbReference>
<dbReference type="PANTHER" id="PTHR12881:SF10">
    <property type="entry name" value="MEDIATOR OF RNA POLYMERASE II TRANSCRIPTION SUBUNIT 1"/>
    <property type="match status" value="1"/>
</dbReference>
<comment type="caution">
    <text evidence="7">The sequence shown here is derived from an EMBL/GenBank/DDBJ whole genome shotgun (WGS) entry which is preliminary data.</text>
</comment>
<evidence type="ECO:0000313" key="8">
    <source>
        <dbReference type="Proteomes" id="UP000028834"/>
    </source>
</evidence>
<dbReference type="OrthoDB" id="332390at2759"/>
<dbReference type="InterPro" id="IPR011011">
    <property type="entry name" value="Znf_FYVE_PHD"/>
</dbReference>
<feature type="region of interest" description="Disordered" evidence="5">
    <location>
        <begin position="2236"/>
        <end position="2345"/>
    </location>
</feature>
<feature type="compositionally biased region" description="Basic and acidic residues" evidence="5">
    <location>
        <begin position="1063"/>
        <end position="1088"/>
    </location>
</feature>
<reference evidence="7 8" key="1">
    <citation type="submission" date="2014-05" db="EMBL/GenBank/DDBJ databases">
        <authorList>
            <person name="Sibley D."/>
            <person name="Venepally P."/>
            <person name="Karamycheva S."/>
            <person name="Hadjithomas M."/>
            <person name="Khan A."/>
            <person name="Brunk B."/>
            <person name="Roos D."/>
            <person name="Caler E."/>
            <person name="Lorenzi H."/>
        </authorList>
    </citation>
    <scope>NUCLEOTIDE SEQUENCE [LARGE SCALE GENOMIC DNA]</scope>
    <source>
        <strain evidence="7 8">RUB</strain>
    </source>
</reference>
<feature type="compositionally biased region" description="Low complexity" evidence="5">
    <location>
        <begin position="1478"/>
        <end position="1567"/>
    </location>
</feature>
<protein>
    <submittedName>
        <fullName evidence="7">AP2 domain transcription factor AP2VIIa-7</fullName>
    </submittedName>
</protein>
<keyword evidence="2" id="KW-0863">Zinc-finger</keyword>
<dbReference type="GO" id="GO:0006325">
    <property type="term" value="P:chromatin organization"/>
    <property type="evidence" value="ECO:0007669"/>
    <property type="project" value="UniProtKB-KW"/>
</dbReference>
<feature type="compositionally biased region" description="Basic and acidic residues" evidence="5">
    <location>
        <begin position="2836"/>
        <end position="2905"/>
    </location>
</feature>
<feature type="compositionally biased region" description="Low complexity" evidence="5">
    <location>
        <begin position="2544"/>
        <end position="2571"/>
    </location>
</feature>
<dbReference type="InterPro" id="IPR046341">
    <property type="entry name" value="SET_dom_sf"/>
</dbReference>
<evidence type="ECO:0000256" key="1">
    <source>
        <dbReference type="ARBA" id="ARBA00022723"/>
    </source>
</evidence>
<dbReference type="GO" id="GO:0006357">
    <property type="term" value="P:regulation of transcription by RNA polymerase II"/>
    <property type="evidence" value="ECO:0007669"/>
    <property type="project" value="TreeGrafter"/>
</dbReference>
<feature type="compositionally biased region" description="Low complexity" evidence="5">
    <location>
        <begin position="472"/>
        <end position="482"/>
    </location>
</feature>
<feature type="compositionally biased region" description="Basic and acidic residues" evidence="5">
    <location>
        <begin position="1208"/>
        <end position="1242"/>
    </location>
</feature>
<feature type="compositionally biased region" description="Basic and acidic residues" evidence="5">
    <location>
        <begin position="110"/>
        <end position="121"/>
    </location>
</feature>
<evidence type="ECO:0000256" key="5">
    <source>
        <dbReference type="SAM" id="MobiDB-lite"/>
    </source>
</evidence>
<feature type="region of interest" description="Disordered" evidence="5">
    <location>
        <begin position="2836"/>
        <end position="2961"/>
    </location>
</feature>
<dbReference type="GO" id="GO:0003712">
    <property type="term" value="F:transcription coregulator activity"/>
    <property type="evidence" value="ECO:0007669"/>
    <property type="project" value="TreeGrafter"/>
</dbReference>
<feature type="region of interest" description="Disordered" evidence="5">
    <location>
        <begin position="1356"/>
        <end position="1377"/>
    </location>
</feature>
<feature type="compositionally biased region" description="Basic and acidic residues" evidence="5">
    <location>
        <begin position="840"/>
        <end position="865"/>
    </location>
</feature>
<dbReference type="GO" id="GO:0016592">
    <property type="term" value="C:mediator complex"/>
    <property type="evidence" value="ECO:0007669"/>
    <property type="project" value="TreeGrafter"/>
</dbReference>
<keyword evidence="4" id="KW-0156">Chromatin regulator</keyword>